<comment type="caution">
    <text evidence="1">The sequence shown here is derived from an EMBL/GenBank/DDBJ whole genome shotgun (WGS) entry which is preliminary data.</text>
</comment>
<dbReference type="eggNOG" id="ENOG502ZEDM">
    <property type="taxonomic scope" value="Bacteria"/>
</dbReference>
<dbReference type="HOGENOM" id="CLU_2168711_0_0_10"/>
<dbReference type="AlphaFoldDB" id="B0MZR5"/>
<gene>
    <name evidence="1" type="ORF">ALIPUT_02640</name>
</gene>
<evidence type="ECO:0000313" key="1">
    <source>
        <dbReference type="EMBL" id="EDS03101.1"/>
    </source>
</evidence>
<accession>B0MZR5</accession>
<dbReference type="OrthoDB" id="1094412at2"/>
<protein>
    <submittedName>
        <fullName evidence="1">Uncharacterized protein</fullName>
    </submittedName>
</protein>
<sequence>MDNLTATRSLCNAIANTFYPDNATIEFALFNEGIDAKAEATPKDPMIFRVAARLVIGYVENSRSENGVSTSVMSEEALKQSLSIWCGYYGLNADEVLSDYMRVIEDGTHLW</sequence>
<name>B0MZR5_9BACT</name>
<dbReference type="GeneID" id="73803023"/>
<evidence type="ECO:0000313" key="2">
    <source>
        <dbReference type="Proteomes" id="UP000005819"/>
    </source>
</evidence>
<dbReference type="EMBL" id="ABFK02000020">
    <property type="protein sequence ID" value="EDS03101.1"/>
    <property type="molecule type" value="Genomic_DNA"/>
</dbReference>
<proteinExistence type="predicted"/>
<dbReference type="Proteomes" id="UP000005819">
    <property type="component" value="Unassembled WGS sequence"/>
</dbReference>
<reference evidence="1" key="1">
    <citation type="submission" date="2007-10" db="EMBL/GenBank/DDBJ databases">
        <authorList>
            <person name="Fulton L."/>
            <person name="Clifton S."/>
            <person name="Fulton B."/>
            <person name="Xu J."/>
            <person name="Minx P."/>
            <person name="Pepin K.H."/>
            <person name="Johnson M."/>
            <person name="Thiruvilangam P."/>
            <person name="Bhonagiri V."/>
            <person name="Nash W.E."/>
            <person name="Mardis E.R."/>
            <person name="Wilson R.K."/>
        </authorList>
    </citation>
    <scope>NUCLEOTIDE SEQUENCE [LARGE SCALE GENOMIC DNA]</scope>
    <source>
        <strain evidence="1">DSM 17216</strain>
    </source>
</reference>
<keyword evidence="2" id="KW-1185">Reference proteome</keyword>
<dbReference type="RefSeq" id="WP_004328685.1">
    <property type="nucleotide sequence ID" value="NZ_DS499577.1"/>
</dbReference>
<organism evidence="1 2">
    <name type="scientific">Alistipes putredinis DSM 17216</name>
    <dbReference type="NCBI Taxonomy" id="445970"/>
    <lineage>
        <taxon>Bacteria</taxon>
        <taxon>Pseudomonadati</taxon>
        <taxon>Bacteroidota</taxon>
        <taxon>Bacteroidia</taxon>
        <taxon>Bacteroidales</taxon>
        <taxon>Rikenellaceae</taxon>
        <taxon>Alistipes</taxon>
    </lineage>
</organism>
<reference evidence="1" key="2">
    <citation type="submission" date="2013-09" db="EMBL/GenBank/DDBJ databases">
        <title>Draft genome sequence of Alistipes putredinis (DSM 17216).</title>
        <authorList>
            <person name="Sudarsanam P."/>
            <person name="Ley R."/>
            <person name="Guruge J."/>
            <person name="Turnbaugh P.J."/>
            <person name="Mahowald M."/>
            <person name="Liep D."/>
            <person name="Gordon J."/>
        </authorList>
    </citation>
    <scope>NUCLEOTIDE SEQUENCE</scope>
    <source>
        <strain evidence="1">DSM 17216</strain>
    </source>
</reference>